<feature type="transmembrane region" description="Helical" evidence="9">
    <location>
        <begin position="85"/>
        <end position="106"/>
    </location>
</feature>
<feature type="region of interest" description="Disordered" evidence="8">
    <location>
        <begin position="280"/>
        <end position="299"/>
    </location>
</feature>
<feature type="transmembrane region" description="Helical" evidence="9">
    <location>
        <begin position="404"/>
        <end position="424"/>
    </location>
</feature>
<evidence type="ECO:0000256" key="4">
    <source>
        <dbReference type="ARBA" id="ARBA00022679"/>
    </source>
</evidence>
<evidence type="ECO:0000313" key="12">
    <source>
        <dbReference type="EMBL" id="GGL43395.1"/>
    </source>
</evidence>
<dbReference type="GO" id="GO:0009103">
    <property type="term" value="P:lipopolysaccharide biosynthetic process"/>
    <property type="evidence" value="ECO:0007669"/>
    <property type="project" value="UniProtKB-ARBA"/>
</dbReference>
<evidence type="ECO:0000259" key="11">
    <source>
        <dbReference type="Pfam" id="PF24878"/>
    </source>
</evidence>
<keyword evidence="13" id="KW-1185">Reference proteome</keyword>
<sequence length="702" mass="76290">MKNKVRHFDYLLLGVVVLSAFLNLYLLNHAGSNEYYTVAVKSMMKNFHNFFYASFDPAGFITVDKPPVALWIQTLSARIFGLSNFSVVLPEALAGVASVALLYSIVKKKFGRIAAFISGLVLATTPIFVAIVRTNNVDSILIFVLLAAAWALIRAIDKGRMRWLVVSVILVGVGFNVKMLEAFMVLPAVYLYYWIAMKTTWKKRLLHLTIATVILLAVSFSWATAVALVPANDRPYIGSSQTNSVFELAFGYNGVSRLTGQHGQGSRGGADRQRNFAGQQNGALSSQDGGTGVNGAQGSQPQFAQGGTSGFAGRTAQFGNMQAGGMFSTGQAGPLRLFSKALSSQASWLMPFILFGIIGLTVSFLRTRKLTMQSKFAIFWLGWLVPMMAFFSVAGFFHQYYLSLMGPAIGALTGITSSILWKFYREEGEKWTSWLLPAALLATMLFEALILYQNSVSNQWIYLTLSGGLILFTVFAIFRGERWRNNQKYAAAAGLIILLAAPIYWALPATFNQTNSSLPVAGPSLSRYGGNGGNLPQLAALQNRDSGDRFWSAGKTAGQGMTGFSADRISQMRFGFSRGGGMDGQVSKKLLSYLEKHYNGEKFILAVQSAQSAYSIMLNTNYAVMAMGGFQGSDPAVDAVKLAKMAKAGEVKYFLISGGDRMGSNQSVLQWIEKNCSKVPASEWSSGSAQQAGGQALYVYKG</sequence>
<comment type="caution">
    <text evidence="12">The sequence shown here is derived from an EMBL/GenBank/DDBJ whole genome shotgun (WGS) entry which is preliminary data.</text>
</comment>
<accession>A0A917RY44</accession>
<dbReference type="GO" id="GO:0016763">
    <property type="term" value="F:pentosyltransferase activity"/>
    <property type="evidence" value="ECO:0007669"/>
    <property type="project" value="TreeGrafter"/>
</dbReference>
<keyword evidence="4" id="KW-0808">Transferase</keyword>
<protein>
    <submittedName>
        <fullName evidence="12">Mannosyltransferase</fullName>
    </submittedName>
</protein>
<dbReference type="GO" id="GO:0005886">
    <property type="term" value="C:plasma membrane"/>
    <property type="evidence" value="ECO:0007669"/>
    <property type="project" value="UniProtKB-SubCell"/>
</dbReference>
<feature type="transmembrane region" description="Helical" evidence="9">
    <location>
        <begin position="139"/>
        <end position="156"/>
    </location>
</feature>
<feature type="transmembrane region" description="Helical" evidence="9">
    <location>
        <begin position="346"/>
        <end position="365"/>
    </location>
</feature>
<evidence type="ECO:0000256" key="8">
    <source>
        <dbReference type="SAM" id="MobiDB-lite"/>
    </source>
</evidence>
<evidence type="ECO:0000313" key="13">
    <source>
        <dbReference type="Proteomes" id="UP000654670"/>
    </source>
</evidence>
<feature type="transmembrane region" description="Helical" evidence="9">
    <location>
        <begin position="459"/>
        <end position="478"/>
    </location>
</feature>
<feature type="transmembrane region" description="Helical" evidence="9">
    <location>
        <begin position="490"/>
        <end position="507"/>
    </location>
</feature>
<dbReference type="InterPro" id="IPR056785">
    <property type="entry name" value="YkcA/B-like_C"/>
</dbReference>
<evidence type="ECO:0000256" key="2">
    <source>
        <dbReference type="ARBA" id="ARBA00022475"/>
    </source>
</evidence>
<feature type="domain" description="Putative mannosyltransferase YkcA/B-like C-terminal" evidence="11">
    <location>
        <begin position="590"/>
        <end position="675"/>
    </location>
</feature>
<feature type="transmembrane region" description="Helical" evidence="9">
    <location>
        <begin position="113"/>
        <end position="133"/>
    </location>
</feature>
<keyword evidence="6 9" id="KW-1133">Transmembrane helix</keyword>
<keyword evidence="7 9" id="KW-0472">Membrane</keyword>
<comment type="subcellular location">
    <subcellularLocation>
        <location evidence="1">Cell membrane</location>
        <topology evidence="1">Multi-pass membrane protein</topology>
    </subcellularLocation>
</comment>
<keyword evidence="5 9" id="KW-0812">Transmembrane</keyword>
<feature type="domain" description="Glycosyltransferase RgtA/B/C/D-like" evidence="10">
    <location>
        <begin position="64"/>
        <end position="222"/>
    </location>
</feature>
<dbReference type="InterPro" id="IPR038731">
    <property type="entry name" value="RgtA/B/C-like"/>
</dbReference>
<evidence type="ECO:0000256" key="9">
    <source>
        <dbReference type="SAM" id="Phobius"/>
    </source>
</evidence>
<dbReference type="GO" id="GO:0010041">
    <property type="term" value="P:response to iron(III) ion"/>
    <property type="evidence" value="ECO:0007669"/>
    <property type="project" value="TreeGrafter"/>
</dbReference>
<evidence type="ECO:0000256" key="5">
    <source>
        <dbReference type="ARBA" id="ARBA00022692"/>
    </source>
</evidence>
<evidence type="ECO:0000256" key="7">
    <source>
        <dbReference type="ARBA" id="ARBA00023136"/>
    </source>
</evidence>
<dbReference type="Proteomes" id="UP000654670">
    <property type="component" value="Unassembled WGS sequence"/>
</dbReference>
<dbReference type="RefSeq" id="WP_188801396.1">
    <property type="nucleotide sequence ID" value="NZ_BMOK01000001.1"/>
</dbReference>
<dbReference type="AlphaFoldDB" id="A0A917RY44"/>
<name>A0A917RY44_9BACL</name>
<proteinExistence type="predicted"/>
<dbReference type="Pfam" id="PF13231">
    <property type="entry name" value="PMT_2"/>
    <property type="match status" value="1"/>
</dbReference>
<feature type="transmembrane region" description="Helical" evidence="9">
    <location>
        <begin position="7"/>
        <end position="27"/>
    </location>
</feature>
<dbReference type="PANTHER" id="PTHR33908">
    <property type="entry name" value="MANNOSYLTRANSFERASE YKCB-RELATED"/>
    <property type="match status" value="1"/>
</dbReference>
<feature type="transmembrane region" description="Helical" evidence="9">
    <location>
        <begin position="208"/>
        <end position="229"/>
    </location>
</feature>
<dbReference type="PANTHER" id="PTHR33908:SF3">
    <property type="entry name" value="UNDECAPRENYL PHOSPHATE-ALPHA-4-AMINO-4-DEOXY-L-ARABINOSE ARABINOSYL TRANSFERASE"/>
    <property type="match status" value="1"/>
</dbReference>
<organism evidence="12 13">
    <name type="scientific">Sporolactobacillus putidus</name>
    <dbReference type="NCBI Taxonomy" id="492735"/>
    <lineage>
        <taxon>Bacteria</taxon>
        <taxon>Bacillati</taxon>
        <taxon>Bacillota</taxon>
        <taxon>Bacilli</taxon>
        <taxon>Bacillales</taxon>
        <taxon>Sporolactobacillaceae</taxon>
        <taxon>Sporolactobacillus</taxon>
    </lineage>
</organism>
<keyword evidence="2" id="KW-1003">Cell membrane</keyword>
<evidence type="ECO:0000256" key="6">
    <source>
        <dbReference type="ARBA" id="ARBA00022989"/>
    </source>
</evidence>
<gene>
    <name evidence="12" type="ORF">GCM10007968_04170</name>
</gene>
<reference evidence="12" key="2">
    <citation type="submission" date="2020-09" db="EMBL/GenBank/DDBJ databases">
        <authorList>
            <person name="Sun Q."/>
            <person name="Ohkuma M."/>
        </authorList>
    </citation>
    <scope>NUCLEOTIDE SEQUENCE</scope>
    <source>
        <strain evidence="12">JCM 15325</strain>
    </source>
</reference>
<reference evidence="12" key="1">
    <citation type="journal article" date="2014" name="Int. J. Syst. Evol. Microbiol.">
        <title>Complete genome sequence of Corynebacterium casei LMG S-19264T (=DSM 44701T), isolated from a smear-ripened cheese.</title>
        <authorList>
            <consortium name="US DOE Joint Genome Institute (JGI-PGF)"/>
            <person name="Walter F."/>
            <person name="Albersmeier A."/>
            <person name="Kalinowski J."/>
            <person name="Ruckert C."/>
        </authorList>
    </citation>
    <scope>NUCLEOTIDE SEQUENCE</scope>
    <source>
        <strain evidence="12">JCM 15325</strain>
    </source>
</reference>
<feature type="transmembrane region" description="Helical" evidence="9">
    <location>
        <begin position="431"/>
        <end position="453"/>
    </location>
</feature>
<feature type="transmembrane region" description="Helical" evidence="9">
    <location>
        <begin position="377"/>
        <end position="398"/>
    </location>
</feature>
<dbReference type="EMBL" id="BMOK01000001">
    <property type="protein sequence ID" value="GGL43395.1"/>
    <property type="molecule type" value="Genomic_DNA"/>
</dbReference>
<dbReference type="InterPro" id="IPR050297">
    <property type="entry name" value="LipidA_mod_glycosyltrf_83"/>
</dbReference>
<dbReference type="Pfam" id="PF24878">
    <property type="entry name" value="YkcB_C"/>
    <property type="match status" value="1"/>
</dbReference>
<evidence type="ECO:0000256" key="1">
    <source>
        <dbReference type="ARBA" id="ARBA00004651"/>
    </source>
</evidence>
<keyword evidence="3 12" id="KW-0328">Glycosyltransferase</keyword>
<evidence type="ECO:0000259" key="10">
    <source>
        <dbReference type="Pfam" id="PF13231"/>
    </source>
</evidence>
<evidence type="ECO:0000256" key="3">
    <source>
        <dbReference type="ARBA" id="ARBA00022676"/>
    </source>
</evidence>